<feature type="transmembrane region" description="Helical" evidence="6">
    <location>
        <begin position="261"/>
        <end position="282"/>
    </location>
</feature>
<dbReference type="RefSeq" id="WP_266087559.1">
    <property type="nucleotide sequence ID" value="NZ_RKLV01000007.1"/>
</dbReference>
<evidence type="ECO:0000256" key="4">
    <source>
        <dbReference type="ARBA" id="ARBA00022989"/>
    </source>
</evidence>
<feature type="transmembrane region" description="Helical" evidence="6">
    <location>
        <begin position="151"/>
        <end position="169"/>
    </location>
</feature>
<feature type="transmembrane region" description="Helical" evidence="6">
    <location>
        <begin position="380"/>
        <end position="400"/>
    </location>
</feature>
<feature type="transmembrane region" description="Helical" evidence="6">
    <location>
        <begin position="181"/>
        <end position="208"/>
    </location>
</feature>
<keyword evidence="5 6" id="KW-0472">Membrane</keyword>
<evidence type="ECO:0000256" key="1">
    <source>
        <dbReference type="ARBA" id="ARBA00004141"/>
    </source>
</evidence>
<keyword evidence="2" id="KW-0813">Transport</keyword>
<keyword evidence="3 6" id="KW-0812">Transmembrane</keyword>
<feature type="transmembrane region" description="Helical" evidence="6">
    <location>
        <begin position="421"/>
        <end position="442"/>
    </location>
</feature>
<dbReference type="CDD" id="cd10336">
    <property type="entry name" value="SLC6sbd_Tyt1-Like"/>
    <property type="match status" value="1"/>
</dbReference>
<sequence>MGVAPIGSDMALDSIRESWTTRLGFVLAAVGSAVGLGNVWRFPFQVGEGGGSAFLFVYLGFVLLIGFPAMLVELSLGRRTNLSPVGALREFGGGAWRYVGGLFVLIVFVIVSYYSVVAGWVLRYFVDSFTGAYLGRSGEHFGEIATGFDALFFHTVFMVGVVGIVALGVRKGIEVAVKLMVPAIAVILVALAAYGWTLNGAGAAYAYYLSPEFGTIAQNWTTILPAAAGQAFFTLSVGMGVMVTYSSYISEDRNLFEDAGGIVALDTFVAFTTGLVVFPILFTVGVDPGEPGPGAIFITLAGALSEIPFGAVVGALFFGIVALAAASSAISLLEVAVSHLIDQRGASRKRATVVVGTAAYIAGIPVAYDTVFVDLYDILAAQILLVAGAILLMVLVAWLHPQEAIDELEAGVGELGFLGGAWVWLVRIPVLVVLIVSLYLGVEGYVEFLRGEFADFLFG</sequence>
<dbReference type="EMBL" id="RKLV01000007">
    <property type="protein sequence ID" value="MCX2819371.1"/>
    <property type="molecule type" value="Genomic_DNA"/>
</dbReference>
<feature type="transmembrane region" description="Helical" evidence="6">
    <location>
        <begin position="307"/>
        <end position="330"/>
    </location>
</feature>
<feature type="transmembrane region" description="Helical" evidence="6">
    <location>
        <begin position="228"/>
        <end position="249"/>
    </location>
</feature>
<dbReference type="Pfam" id="PF00209">
    <property type="entry name" value="SNF"/>
    <property type="match status" value="2"/>
</dbReference>
<dbReference type="GO" id="GO:0016020">
    <property type="term" value="C:membrane"/>
    <property type="evidence" value="ECO:0007669"/>
    <property type="project" value="UniProtKB-SubCell"/>
</dbReference>
<keyword evidence="8" id="KW-1185">Reference proteome</keyword>
<dbReference type="PANTHER" id="PTHR42948:SF1">
    <property type="entry name" value="TRANSPORTER"/>
    <property type="match status" value="1"/>
</dbReference>
<accession>A0A9Q4C545</accession>
<keyword evidence="4 6" id="KW-1133">Transmembrane helix</keyword>
<gene>
    <name evidence="7" type="ORF">EGH25_08405</name>
</gene>
<reference evidence="7" key="1">
    <citation type="submission" date="2022-09" db="EMBL/GenBank/DDBJ databases">
        <title>Haloadaptaus new haloarchaeum isolated from saline soil.</title>
        <authorList>
            <person name="Duran-Viseras A."/>
            <person name="Sanchez-Porro C."/>
            <person name="Ventosa A."/>
        </authorList>
    </citation>
    <scope>NUCLEOTIDE SEQUENCE</scope>
    <source>
        <strain evidence="7">F3-133</strain>
    </source>
</reference>
<dbReference type="InterPro" id="IPR037272">
    <property type="entry name" value="SNS_sf"/>
</dbReference>
<dbReference type="Proteomes" id="UP001149411">
    <property type="component" value="Unassembled WGS sequence"/>
</dbReference>
<dbReference type="InterPro" id="IPR047218">
    <property type="entry name" value="YocR/YhdH-like"/>
</dbReference>
<protein>
    <submittedName>
        <fullName evidence="7">Sodium-dependent transporter</fullName>
    </submittedName>
</protein>
<dbReference type="PRINTS" id="PR00176">
    <property type="entry name" value="NANEUSMPORT"/>
</dbReference>
<dbReference type="InterPro" id="IPR000175">
    <property type="entry name" value="Na/ntran_symport"/>
</dbReference>
<organism evidence="7 8">
    <name type="scientific">Halorutilus salinus</name>
    <dbReference type="NCBI Taxonomy" id="2487751"/>
    <lineage>
        <taxon>Archaea</taxon>
        <taxon>Methanobacteriati</taxon>
        <taxon>Methanobacteriota</taxon>
        <taxon>Stenosarchaea group</taxon>
        <taxon>Halobacteria</taxon>
        <taxon>Halorutilales</taxon>
        <taxon>Halorutilaceae</taxon>
        <taxon>Halorutilus</taxon>
    </lineage>
</organism>
<comment type="subcellular location">
    <subcellularLocation>
        <location evidence="1">Membrane</location>
        <topology evidence="1">Multi-pass membrane protein</topology>
    </subcellularLocation>
</comment>
<dbReference type="PANTHER" id="PTHR42948">
    <property type="entry name" value="TRANSPORTER"/>
    <property type="match status" value="1"/>
</dbReference>
<feature type="transmembrane region" description="Helical" evidence="6">
    <location>
        <begin position="95"/>
        <end position="116"/>
    </location>
</feature>
<evidence type="ECO:0000256" key="3">
    <source>
        <dbReference type="ARBA" id="ARBA00022692"/>
    </source>
</evidence>
<evidence type="ECO:0000313" key="8">
    <source>
        <dbReference type="Proteomes" id="UP001149411"/>
    </source>
</evidence>
<feature type="transmembrane region" description="Helical" evidence="6">
    <location>
        <begin position="52"/>
        <end position="74"/>
    </location>
</feature>
<feature type="transmembrane region" description="Helical" evidence="6">
    <location>
        <begin position="351"/>
        <end position="368"/>
    </location>
</feature>
<name>A0A9Q4C545_9EURY</name>
<evidence type="ECO:0000256" key="5">
    <source>
        <dbReference type="ARBA" id="ARBA00023136"/>
    </source>
</evidence>
<feature type="transmembrane region" description="Helical" evidence="6">
    <location>
        <begin position="21"/>
        <end position="40"/>
    </location>
</feature>
<evidence type="ECO:0000256" key="2">
    <source>
        <dbReference type="ARBA" id="ARBA00022448"/>
    </source>
</evidence>
<proteinExistence type="predicted"/>
<evidence type="ECO:0000313" key="7">
    <source>
        <dbReference type="EMBL" id="MCX2819371.1"/>
    </source>
</evidence>
<comment type="caution">
    <text evidence="7">The sequence shown here is derived from an EMBL/GenBank/DDBJ whole genome shotgun (WGS) entry which is preliminary data.</text>
</comment>
<evidence type="ECO:0000256" key="6">
    <source>
        <dbReference type="SAM" id="Phobius"/>
    </source>
</evidence>
<dbReference type="AlphaFoldDB" id="A0A9Q4C545"/>
<dbReference type="SUPFAM" id="SSF161070">
    <property type="entry name" value="SNF-like"/>
    <property type="match status" value="1"/>
</dbReference>
<dbReference type="NCBIfam" id="NF037979">
    <property type="entry name" value="Na_transp"/>
    <property type="match status" value="1"/>
</dbReference>
<dbReference type="PROSITE" id="PS50267">
    <property type="entry name" value="NA_NEUROTRAN_SYMP_3"/>
    <property type="match status" value="1"/>
</dbReference>